<feature type="domain" description="HTH lysR-type" evidence="5">
    <location>
        <begin position="1"/>
        <end position="58"/>
    </location>
</feature>
<dbReference type="GO" id="GO:0032993">
    <property type="term" value="C:protein-DNA complex"/>
    <property type="evidence" value="ECO:0007669"/>
    <property type="project" value="TreeGrafter"/>
</dbReference>
<dbReference type="InterPro" id="IPR005119">
    <property type="entry name" value="LysR_subst-bd"/>
</dbReference>
<evidence type="ECO:0000256" key="4">
    <source>
        <dbReference type="ARBA" id="ARBA00023163"/>
    </source>
</evidence>
<dbReference type="PANTHER" id="PTHR30346:SF29">
    <property type="entry name" value="LYSR SUBSTRATE-BINDING"/>
    <property type="match status" value="1"/>
</dbReference>
<dbReference type="KEGG" id="cfi:Celf_0600"/>
<keyword evidence="2" id="KW-0805">Transcription regulation</keyword>
<dbReference type="CDD" id="cd05466">
    <property type="entry name" value="PBP2_LTTR_substrate"/>
    <property type="match status" value="1"/>
</dbReference>
<keyword evidence="4" id="KW-0804">Transcription</keyword>
<dbReference type="SUPFAM" id="SSF46785">
    <property type="entry name" value="Winged helix' DNA-binding domain"/>
    <property type="match status" value="1"/>
</dbReference>
<dbReference type="eggNOG" id="COG0583">
    <property type="taxonomic scope" value="Bacteria"/>
</dbReference>
<dbReference type="HOGENOM" id="CLU_039613_6_0_11"/>
<dbReference type="Pfam" id="PF00126">
    <property type="entry name" value="HTH_1"/>
    <property type="match status" value="1"/>
</dbReference>
<protein>
    <submittedName>
        <fullName evidence="6">Transcriptional regulator, LysR family</fullName>
    </submittedName>
</protein>
<sequence>MDARSLEVLRAVQTQGGVTAAAATLHVTPSAVSQHLAALQRSVGVPLTERVGRGLRLTAAGVALAEAAVDVAVALERARSAVDELHSRPTGVVRVSAFQSGAQLLLPGLLTRVARWDGVVVECSDEDVAQDDFVGLTDRVDVVVAHRPDASRPWAAPGDGVVVVPLLREPLDVAVPHDHPFAQRTEVRPDELADVDWVAVRDGFPVATVLAAVARGSGQAPRVRHRINDFHVAASLVAAGHGVALLPRHTFGDDPRVRLVPLADVRAGRRIDALVRADCAERLVVRRVLDELRALAAEIEGGAARA</sequence>
<accession>F4GY72</accession>
<evidence type="ECO:0000313" key="7">
    <source>
        <dbReference type="Proteomes" id="UP000008460"/>
    </source>
</evidence>
<dbReference type="Pfam" id="PF03466">
    <property type="entry name" value="LysR_substrate"/>
    <property type="match status" value="1"/>
</dbReference>
<dbReference type="STRING" id="590998.Celf_0600"/>
<dbReference type="Proteomes" id="UP000008460">
    <property type="component" value="Chromosome"/>
</dbReference>
<dbReference type="PANTHER" id="PTHR30346">
    <property type="entry name" value="TRANSCRIPTIONAL DUAL REGULATOR HCAR-RELATED"/>
    <property type="match status" value="1"/>
</dbReference>
<comment type="similarity">
    <text evidence="1">Belongs to the LysR transcriptional regulatory family.</text>
</comment>
<dbReference type="PROSITE" id="PS50931">
    <property type="entry name" value="HTH_LYSR"/>
    <property type="match status" value="1"/>
</dbReference>
<evidence type="ECO:0000259" key="5">
    <source>
        <dbReference type="PROSITE" id="PS50931"/>
    </source>
</evidence>
<keyword evidence="3" id="KW-0238">DNA-binding</keyword>
<name>F4GY72_CELFA</name>
<dbReference type="GO" id="GO:0003700">
    <property type="term" value="F:DNA-binding transcription factor activity"/>
    <property type="evidence" value="ECO:0007669"/>
    <property type="project" value="InterPro"/>
</dbReference>
<reference evidence="6 7" key="1">
    <citation type="submission" date="2011-04" db="EMBL/GenBank/DDBJ databases">
        <title>Complete sequence of Cellulomonas fimi ATCC 484.</title>
        <authorList>
            <consortium name="US DOE Joint Genome Institute"/>
            <person name="Lucas S."/>
            <person name="Han J."/>
            <person name="Lapidus A."/>
            <person name="Cheng J.-F."/>
            <person name="Goodwin L."/>
            <person name="Pitluck S."/>
            <person name="Peters L."/>
            <person name="Chertkov O."/>
            <person name="Detter J.C."/>
            <person name="Han C."/>
            <person name="Tapia R."/>
            <person name="Land M."/>
            <person name="Hauser L."/>
            <person name="Kyrpides N."/>
            <person name="Ivanova N."/>
            <person name="Ovchinnikova G."/>
            <person name="Pagani I."/>
            <person name="Mead D."/>
            <person name="Brumm P."/>
            <person name="Woyke T."/>
        </authorList>
    </citation>
    <scope>NUCLEOTIDE SEQUENCE [LARGE SCALE GENOMIC DNA]</scope>
    <source>
        <strain evidence="7">ATCC 484 / DSM 20113 / JCM 1341 / NBRC 15513 / NCIMB 8980 / NCTC 7547</strain>
    </source>
</reference>
<gene>
    <name evidence="6" type="ordered locus">Celf_0600</name>
</gene>
<evidence type="ECO:0000256" key="2">
    <source>
        <dbReference type="ARBA" id="ARBA00023015"/>
    </source>
</evidence>
<dbReference type="AlphaFoldDB" id="F4GY72"/>
<keyword evidence="7" id="KW-1185">Reference proteome</keyword>
<dbReference type="GO" id="GO:0003677">
    <property type="term" value="F:DNA binding"/>
    <property type="evidence" value="ECO:0007669"/>
    <property type="project" value="UniProtKB-KW"/>
</dbReference>
<evidence type="ECO:0000256" key="1">
    <source>
        <dbReference type="ARBA" id="ARBA00009437"/>
    </source>
</evidence>
<dbReference type="InterPro" id="IPR036388">
    <property type="entry name" value="WH-like_DNA-bd_sf"/>
</dbReference>
<proteinExistence type="inferred from homology"/>
<dbReference type="RefSeq" id="WP_013769769.1">
    <property type="nucleotide sequence ID" value="NC_015514.1"/>
</dbReference>
<dbReference type="Gene3D" id="1.10.10.10">
    <property type="entry name" value="Winged helix-like DNA-binding domain superfamily/Winged helix DNA-binding domain"/>
    <property type="match status" value="1"/>
</dbReference>
<dbReference type="Gene3D" id="3.40.190.10">
    <property type="entry name" value="Periplasmic binding protein-like II"/>
    <property type="match status" value="2"/>
</dbReference>
<dbReference type="InterPro" id="IPR000847">
    <property type="entry name" value="LysR_HTH_N"/>
</dbReference>
<organism evidence="6 7">
    <name type="scientific">Cellulomonas fimi (strain ATCC 484 / DSM 20113 / JCM 1341 / CCUG 24087 / LMG 16345 / NBRC 15513 / NCIMB 8980 / NCTC 7547 / NRS-133)</name>
    <dbReference type="NCBI Taxonomy" id="590998"/>
    <lineage>
        <taxon>Bacteria</taxon>
        <taxon>Bacillati</taxon>
        <taxon>Actinomycetota</taxon>
        <taxon>Actinomycetes</taxon>
        <taxon>Micrococcales</taxon>
        <taxon>Cellulomonadaceae</taxon>
        <taxon>Cellulomonas</taxon>
    </lineage>
</organism>
<dbReference type="EMBL" id="CP002666">
    <property type="protein sequence ID" value="AEE44740.1"/>
    <property type="molecule type" value="Genomic_DNA"/>
</dbReference>
<dbReference type="InterPro" id="IPR036390">
    <property type="entry name" value="WH_DNA-bd_sf"/>
</dbReference>
<dbReference type="SUPFAM" id="SSF53850">
    <property type="entry name" value="Periplasmic binding protein-like II"/>
    <property type="match status" value="1"/>
</dbReference>
<evidence type="ECO:0000313" key="6">
    <source>
        <dbReference type="EMBL" id="AEE44740.1"/>
    </source>
</evidence>
<evidence type="ECO:0000256" key="3">
    <source>
        <dbReference type="ARBA" id="ARBA00023125"/>
    </source>
</evidence>